<gene>
    <name evidence="3" type="ORF">H8699_10375</name>
</gene>
<evidence type="ECO:0000256" key="1">
    <source>
        <dbReference type="ARBA" id="ARBA00023002"/>
    </source>
</evidence>
<keyword evidence="1" id="KW-0560">Oxidoreductase</keyword>
<feature type="domain" description="Pyruvate/ketoisovalerate oxidoreductase catalytic" evidence="2">
    <location>
        <begin position="11"/>
        <end position="174"/>
    </location>
</feature>
<dbReference type="PANTHER" id="PTHR42730:SF1">
    <property type="entry name" value="2-OXOGLUTARATE SYNTHASE SUBUNIT KORC"/>
    <property type="match status" value="1"/>
</dbReference>
<evidence type="ECO:0000259" key="2">
    <source>
        <dbReference type="Pfam" id="PF01558"/>
    </source>
</evidence>
<dbReference type="RefSeq" id="WP_249285642.1">
    <property type="nucleotide sequence ID" value="NZ_JACRSO010000004.1"/>
</dbReference>
<keyword evidence="4" id="KW-1185">Reference proteome</keyword>
<comment type="caution">
    <text evidence="3">The sequence shown here is derived from an EMBL/GenBank/DDBJ whole genome shotgun (WGS) entry which is preliminary data.</text>
</comment>
<protein>
    <submittedName>
        <fullName evidence="3">2-oxoacid:acceptor oxidoreductase family protein</fullName>
    </submittedName>
</protein>
<proteinExistence type="predicted"/>
<dbReference type="InterPro" id="IPR002869">
    <property type="entry name" value="Pyrv_flavodox_OxRed_cen"/>
</dbReference>
<dbReference type="InterPro" id="IPR011894">
    <property type="entry name" value="PorC_KorC"/>
</dbReference>
<name>A0A926HJF3_9FIRM</name>
<dbReference type="AlphaFoldDB" id="A0A926HJF3"/>
<dbReference type="GO" id="GO:0016625">
    <property type="term" value="F:oxidoreductase activity, acting on the aldehyde or oxo group of donors, iron-sulfur protein as acceptor"/>
    <property type="evidence" value="ECO:0007669"/>
    <property type="project" value="InterPro"/>
</dbReference>
<dbReference type="SUPFAM" id="SSF53323">
    <property type="entry name" value="Pyruvate-ferredoxin oxidoreductase, PFOR, domain III"/>
    <property type="match status" value="1"/>
</dbReference>
<evidence type="ECO:0000313" key="3">
    <source>
        <dbReference type="EMBL" id="MBC8529832.1"/>
    </source>
</evidence>
<accession>A0A926HJF3</accession>
<dbReference type="EMBL" id="JACRSO010000004">
    <property type="protein sequence ID" value="MBC8529832.1"/>
    <property type="molecule type" value="Genomic_DNA"/>
</dbReference>
<dbReference type="InterPro" id="IPR019752">
    <property type="entry name" value="Pyrv/ketoisovalerate_OxRed_cat"/>
</dbReference>
<dbReference type="Pfam" id="PF01558">
    <property type="entry name" value="POR"/>
    <property type="match status" value="1"/>
</dbReference>
<dbReference type="PANTHER" id="PTHR42730">
    <property type="entry name" value="2-OXOGLUTARATE SYNTHASE SUBUNIT KORC"/>
    <property type="match status" value="1"/>
</dbReference>
<dbReference type="Gene3D" id="3.40.920.10">
    <property type="entry name" value="Pyruvate-ferredoxin oxidoreductase, PFOR, domain III"/>
    <property type="match status" value="1"/>
</dbReference>
<dbReference type="NCBIfam" id="TIGR02175">
    <property type="entry name" value="PorC_KorC"/>
    <property type="match status" value="1"/>
</dbReference>
<organism evidence="3 4">
    <name type="scientific">Luoshenia tenuis</name>
    <dbReference type="NCBI Taxonomy" id="2763654"/>
    <lineage>
        <taxon>Bacteria</taxon>
        <taxon>Bacillati</taxon>
        <taxon>Bacillota</taxon>
        <taxon>Clostridia</taxon>
        <taxon>Christensenellales</taxon>
        <taxon>Christensenellaceae</taxon>
        <taxon>Luoshenia</taxon>
    </lineage>
</organism>
<evidence type="ECO:0000313" key="4">
    <source>
        <dbReference type="Proteomes" id="UP000654279"/>
    </source>
</evidence>
<dbReference type="InterPro" id="IPR052554">
    <property type="entry name" value="2-oxoglutarate_synth_KorC"/>
</dbReference>
<sequence length="183" mass="19804">MEHRIIIAGFGGQGVQSMGQLICYAGIHEGKNVSWLPSYGPEMRGGTTNCSVIVSDEPIGAPVLTEGNCVMVLNRPSLDKFEPAVEPGGRLYINTSLIDRKAEREDIEVIYIPCDDLANEMGNGRVANMIMLGAFIEATGIVSIDSVIEALKKVLGERKAHLIPLNREALERGAKIARGEEKV</sequence>
<reference evidence="3" key="1">
    <citation type="submission" date="2020-08" db="EMBL/GenBank/DDBJ databases">
        <title>Genome public.</title>
        <authorList>
            <person name="Liu C."/>
            <person name="Sun Q."/>
        </authorList>
    </citation>
    <scope>NUCLEOTIDE SEQUENCE</scope>
    <source>
        <strain evidence="3">NSJ-44</strain>
    </source>
</reference>
<dbReference type="Proteomes" id="UP000654279">
    <property type="component" value="Unassembled WGS sequence"/>
</dbReference>